<feature type="domain" description="C2H2-type" evidence="2">
    <location>
        <begin position="689"/>
        <end position="718"/>
    </location>
</feature>
<proteinExistence type="predicted"/>
<dbReference type="AlphaFoldDB" id="A0A8H4IW65"/>
<evidence type="ECO:0000256" key="1">
    <source>
        <dbReference type="SAM" id="MobiDB-lite"/>
    </source>
</evidence>
<feature type="compositionally biased region" description="Gly residues" evidence="1">
    <location>
        <begin position="782"/>
        <end position="793"/>
    </location>
</feature>
<name>A0A8H4IW65_9PEZI</name>
<feature type="region of interest" description="Disordered" evidence="1">
    <location>
        <begin position="220"/>
        <end position="240"/>
    </location>
</feature>
<keyword evidence="4" id="KW-1185">Reference proteome</keyword>
<feature type="region of interest" description="Disordered" evidence="1">
    <location>
        <begin position="551"/>
        <end position="616"/>
    </location>
</feature>
<feature type="compositionally biased region" description="Polar residues" evidence="1">
    <location>
        <begin position="725"/>
        <end position="737"/>
    </location>
</feature>
<organism evidence="3 4">
    <name type="scientific">Botryosphaeria dothidea</name>
    <dbReference type="NCBI Taxonomy" id="55169"/>
    <lineage>
        <taxon>Eukaryota</taxon>
        <taxon>Fungi</taxon>
        <taxon>Dikarya</taxon>
        <taxon>Ascomycota</taxon>
        <taxon>Pezizomycotina</taxon>
        <taxon>Dothideomycetes</taxon>
        <taxon>Dothideomycetes incertae sedis</taxon>
        <taxon>Botryosphaeriales</taxon>
        <taxon>Botryosphaeriaceae</taxon>
        <taxon>Botryosphaeria</taxon>
    </lineage>
</organism>
<dbReference type="PANTHER" id="PTHR46179:SF24">
    <property type="entry name" value="C2H2-TYPE DOMAIN-CONTAINING PROTEIN"/>
    <property type="match status" value="1"/>
</dbReference>
<dbReference type="InterPro" id="IPR051061">
    <property type="entry name" value="Zinc_finger_trans_reg"/>
</dbReference>
<dbReference type="GO" id="GO:0006357">
    <property type="term" value="P:regulation of transcription by RNA polymerase II"/>
    <property type="evidence" value="ECO:0007669"/>
    <property type="project" value="TreeGrafter"/>
</dbReference>
<feature type="region of interest" description="Disordered" evidence="1">
    <location>
        <begin position="719"/>
        <end position="818"/>
    </location>
</feature>
<dbReference type="PANTHER" id="PTHR46179">
    <property type="entry name" value="ZINC FINGER PROTEIN"/>
    <property type="match status" value="1"/>
</dbReference>
<feature type="domain" description="C2H2-type" evidence="2">
    <location>
        <begin position="652"/>
        <end position="679"/>
    </location>
</feature>
<dbReference type="GO" id="GO:0005634">
    <property type="term" value="C:nucleus"/>
    <property type="evidence" value="ECO:0007669"/>
    <property type="project" value="TreeGrafter"/>
</dbReference>
<sequence>MQHGGEAETPAQLKMDPLATTDANISHPHRSSLRPFAFCFYFDQLLPFAKRFRVGLGHGDHQLSFARPELHARIAKEICQSDSEGADVEQQSLAHEVDVKFSSDASHEVMVLLAQVACTIARLEQLQLQGLTRLETLAANLQRARLALQHVLIQASLEWCAWGAHRKRQLEQRASCFSVFPGSVRPLSTTWPWTIKPSLAVLWGVCWQFYASSRSFGSTGGGGGGDSSSGSDPALAEAGAGRTRVRATLLEGQLGGGKRRTMGPVSSFVLFGRLREWVPEARSLRRLRWWPVAGVRGCAGSENEAVLADDETAGQICSLGGKRLRRRWRRAGNDKQHQQQQQQQQRNARPWMTLSHSFDAIHGRKAPEAADALQPAELVSDSHRADPPPPSLPGHLYANALSPNASAAHAQARRWPYQSGIATFESTHRAPHVLASTPQTSSTATAPDNLDWLLPQPHLLNLAAPVPELRVEDFTAAALQPAPAPVPSASANDYIFTDGLSPPHAISPFSPFYDYPMDASVAHVHQVMPEFSKSSGPVSPVSMTEDVSVAMSPTATNSTTANSRKRKLSDVSLTAQPVQPANPQLPIRESSEEQDRYEGYTPRGKYSHKRTEDPPRNADGKMVCTFSSDCHGLTFERKCEWSKHMDKHDRPYVCRHKGCEKLQGFTYSGGLLRHEREVHKMHGGTKKALFCPHQDCKRSMGQGFTRKENLAEHIRRVHRRASNPDAASSPTAQQGNQVKPDDEIASETGLSPDAEADDVYGGAVGERRVAPAPSKRRRTSGTDGGGSVGGGGGETDEDDLREEIRRLRRENEEKDQRLKKLEEAVNALSRGQGAPTMV</sequence>
<dbReference type="Proteomes" id="UP000572817">
    <property type="component" value="Unassembled WGS sequence"/>
</dbReference>
<dbReference type="Pfam" id="PF26177">
    <property type="entry name" value="zf_C2H2_17_1st"/>
    <property type="match status" value="1"/>
</dbReference>
<dbReference type="OrthoDB" id="5305647at2759"/>
<evidence type="ECO:0000259" key="2">
    <source>
        <dbReference type="SMART" id="SM00355"/>
    </source>
</evidence>
<feature type="compositionally biased region" description="Polar residues" evidence="1">
    <location>
        <begin position="571"/>
        <end position="582"/>
    </location>
</feature>
<accession>A0A8H4IW65</accession>
<protein>
    <submittedName>
        <fullName evidence="3">C2H2 transcription factor</fullName>
    </submittedName>
</protein>
<reference evidence="3" key="1">
    <citation type="submission" date="2020-04" db="EMBL/GenBank/DDBJ databases">
        <title>Genome Assembly and Annotation of Botryosphaeria dothidea sdau 11-99, a Latent Pathogen of Apple Fruit Ring Rot in China.</title>
        <authorList>
            <person name="Yu C."/>
            <person name="Diao Y."/>
            <person name="Lu Q."/>
            <person name="Zhao J."/>
            <person name="Cui S."/>
            <person name="Peng C."/>
            <person name="He B."/>
            <person name="Liu H."/>
        </authorList>
    </citation>
    <scope>NUCLEOTIDE SEQUENCE [LARGE SCALE GENOMIC DNA]</scope>
    <source>
        <strain evidence="3">Sdau11-99</strain>
    </source>
</reference>
<dbReference type="SMART" id="SM00355">
    <property type="entry name" value="ZnF_C2H2"/>
    <property type="match status" value="3"/>
</dbReference>
<feature type="compositionally biased region" description="Basic and acidic residues" evidence="1">
    <location>
        <begin position="802"/>
        <end position="818"/>
    </location>
</feature>
<dbReference type="EMBL" id="WWBZ02000022">
    <property type="protein sequence ID" value="KAF4308234.1"/>
    <property type="molecule type" value="Genomic_DNA"/>
</dbReference>
<feature type="region of interest" description="Disordered" evidence="1">
    <location>
        <begin position="329"/>
        <end position="351"/>
    </location>
</feature>
<gene>
    <name evidence="3" type="ORF">GTA08_BOTSDO03842</name>
</gene>
<evidence type="ECO:0000313" key="4">
    <source>
        <dbReference type="Proteomes" id="UP000572817"/>
    </source>
</evidence>
<evidence type="ECO:0000313" key="3">
    <source>
        <dbReference type="EMBL" id="KAF4308234.1"/>
    </source>
</evidence>
<dbReference type="InterPro" id="IPR059009">
    <property type="entry name" value="Znf_C2H2_17_1st"/>
</dbReference>
<dbReference type="InterPro" id="IPR013087">
    <property type="entry name" value="Znf_C2H2_type"/>
</dbReference>
<comment type="caution">
    <text evidence="3">The sequence shown here is derived from an EMBL/GenBank/DDBJ whole genome shotgun (WGS) entry which is preliminary data.</text>
</comment>
<dbReference type="Gene3D" id="3.30.160.60">
    <property type="entry name" value="Classic Zinc Finger"/>
    <property type="match status" value="2"/>
</dbReference>
<dbReference type="InterPro" id="IPR059095">
    <property type="entry name" value="Znf_C2H2_17_2nd"/>
</dbReference>
<dbReference type="Pfam" id="PF26176">
    <property type="entry name" value="zf_C2H2_17_2"/>
    <property type="match status" value="1"/>
</dbReference>
<feature type="compositionally biased region" description="Basic and acidic residues" evidence="1">
    <location>
        <begin position="589"/>
        <end position="598"/>
    </location>
</feature>
<feature type="domain" description="C2H2-type" evidence="2">
    <location>
        <begin position="622"/>
        <end position="648"/>
    </location>
</feature>